<feature type="compositionally biased region" description="Polar residues" evidence="3">
    <location>
        <begin position="90"/>
        <end position="104"/>
    </location>
</feature>
<dbReference type="GeneID" id="105004227"/>
<evidence type="ECO:0000313" key="4">
    <source>
        <dbReference type="Proteomes" id="UP000515208"/>
    </source>
</evidence>
<dbReference type="InterPro" id="IPR010798">
    <property type="entry name" value="Triadin"/>
</dbReference>
<dbReference type="AlphaFoldDB" id="A0A6P3J0I2"/>
<keyword evidence="4" id="KW-1185">Reference proteome</keyword>
<evidence type="ECO:0000313" key="5">
    <source>
        <dbReference type="RefSeq" id="XP_010860076.1"/>
    </source>
</evidence>
<evidence type="ECO:0000256" key="2">
    <source>
        <dbReference type="ARBA" id="ARBA00022951"/>
    </source>
</evidence>
<dbReference type="GO" id="GO:0010880">
    <property type="term" value="P:regulation of release of sequestered calcium ion into cytosol by sarcoplasmic reticulum"/>
    <property type="evidence" value="ECO:0007669"/>
    <property type="project" value="TreeGrafter"/>
</dbReference>
<proteinExistence type="predicted"/>
<protein>
    <submittedName>
        <fullName evidence="5">Triadin-like</fullName>
    </submittedName>
</protein>
<dbReference type="GO" id="GO:0060047">
    <property type="term" value="P:heart contraction"/>
    <property type="evidence" value="ECO:0007669"/>
    <property type="project" value="TreeGrafter"/>
</dbReference>
<dbReference type="GO" id="GO:0005102">
    <property type="term" value="F:signaling receptor binding"/>
    <property type="evidence" value="ECO:0007669"/>
    <property type="project" value="InterPro"/>
</dbReference>
<dbReference type="GO" id="GO:0086036">
    <property type="term" value="P:regulation of cardiac muscle cell membrane potential"/>
    <property type="evidence" value="ECO:0007669"/>
    <property type="project" value="TreeGrafter"/>
</dbReference>
<gene>
    <name evidence="5" type="primary">LOC105004227</name>
</gene>
<dbReference type="RefSeq" id="XP_010860076.1">
    <property type="nucleotide sequence ID" value="XM_010861774.1"/>
</dbReference>
<accession>A0A6P3J0I2</accession>
<feature type="region of interest" description="Disordered" evidence="3">
    <location>
        <begin position="80"/>
        <end position="104"/>
    </location>
</feature>
<reference evidence="5" key="1">
    <citation type="submission" date="2025-08" db="UniProtKB">
        <authorList>
            <consortium name="RefSeq"/>
        </authorList>
    </citation>
    <scope>IDENTIFICATION</scope>
    <source>
        <tissue evidence="5">Blood</tissue>
    </source>
</reference>
<keyword evidence="2" id="KW-0703">Sarcoplasmic reticulum</keyword>
<dbReference type="PANTHER" id="PTHR14106">
    <property type="entry name" value="TRIADIN"/>
    <property type="match status" value="1"/>
</dbReference>
<feature type="region of interest" description="Disordered" evidence="3">
    <location>
        <begin position="1"/>
        <end position="57"/>
    </location>
</feature>
<comment type="subcellular location">
    <subcellularLocation>
        <location evidence="1">Sarcoplasmic reticulum membrane</location>
        <topology evidence="1">Single-pass type II membrane protein</topology>
    </subcellularLocation>
</comment>
<dbReference type="GO" id="GO:0014701">
    <property type="term" value="C:junctional sarcoplasmic reticulum membrane"/>
    <property type="evidence" value="ECO:0007669"/>
    <property type="project" value="TreeGrafter"/>
</dbReference>
<dbReference type="OrthoDB" id="9908116at2759"/>
<dbReference type="PANTHER" id="PTHR14106:SF0">
    <property type="entry name" value="TRIADIN"/>
    <property type="match status" value="1"/>
</dbReference>
<evidence type="ECO:0000256" key="3">
    <source>
        <dbReference type="SAM" id="MobiDB-lite"/>
    </source>
</evidence>
<name>A0A6P3J0I2_BISBB</name>
<dbReference type="GO" id="GO:0005886">
    <property type="term" value="C:plasma membrane"/>
    <property type="evidence" value="ECO:0007669"/>
    <property type="project" value="TreeGrafter"/>
</dbReference>
<organism evidence="4 5">
    <name type="scientific">Bison bison bison</name>
    <name type="common">North American plains bison</name>
    <dbReference type="NCBI Taxonomy" id="43346"/>
    <lineage>
        <taxon>Eukaryota</taxon>
        <taxon>Metazoa</taxon>
        <taxon>Chordata</taxon>
        <taxon>Craniata</taxon>
        <taxon>Vertebrata</taxon>
        <taxon>Euteleostomi</taxon>
        <taxon>Mammalia</taxon>
        <taxon>Eutheria</taxon>
        <taxon>Laurasiatheria</taxon>
        <taxon>Artiodactyla</taxon>
        <taxon>Ruminantia</taxon>
        <taxon>Pecora</taxon>
        <taxon>Bovidae</taxon>
        <taxon>Bovinae</taxon>
        <taxon>Bison</taxon>
    </lineage>
</organism>
<feature type="compositionally biased region" description="Basic and acidic residues" evidence="3">
    <location>
        <begin position="1"/>
        <end position="46"/>
    </location>
</feature>
<sequence>MRHLKEEKVPTRKESLQLHNVTKVEKPARISREDSEDVPTSKKAKEEAEEVSSTKKQKTPISFFQCVYLDGYNGYGFQFPVTPVHHPGESSGQPNSPGQKHQRQ</sequence>
<dbReference type="KEGG" id="bbis:105004227"/>
<dbReference type="Proteomes" id="UP000515208">
    <property type="component" value="Unplaced"/>
</dbReference>
<evidence type="ECO:0000256" key="1">
    <source>
        <dbReference type="ARBA" id="ARBA00004157"/>
    </source>
</evidence>